<name>A0A540KG39_MALBA</name>
<sequence>MGKCFPGGGAHGGDAADAAAGMLSPVGRIIPEEESTPLRVFSLAEIQAMSGLTFHDLEGRMLSASTGAIHKENTP</sequence>
<gene>
    <name evidence="1" type="ORF">C1H46_041269</name>
</gene>
<evidence type="ECO:0000313" key="1">
    <source>
        <dbReference type="EMBL" id="TQD73181.1"/>
    </source>
</evidence>
<comment type="caution">
    <text evidence="1">The sequence shown here is derived from an EMBL/GenBank/DDBJ whole genome shotgun (WGS) entry which is preliminary data.</text>
</comment>
<keyword evidence="2" id="KW-1185">Reference proteome</keyword>
<accession>A0A540KG39</accession>
<dbReference type="EMBL" id="VIEB01001321">
    <property type="protein sequence ID" value="TQD73181.1"/>
    <property type="molecule type" value="Genomic_DNA"/>
</dbReference>
<reference evidence="1 2" key="1">
    <citation type="journal article" date="2019" name="G3 (Bethesda)">
        <title>Sequencing of a Wild Apple (Malus baccata) Genome Unravels the Differences Between Cultivated and Wild Apple Species Regarding Disease Resistance and Cold Tolerance.</title>
        <authorList>
            <person name="Chen X."/>
        </authorList>
    </citation>
    <scope>NUCLEOTIDE SEQUENCE [LARGE SCALE GENOMIC DNA]</scope>
    <source>
        <strain evidence="2">cv. Shandingzi</strain>
        <tissue evidence="1">Leaves</tissue>
    </source>
</reference>
<organism evidence="1 2">
    <name type="scientific">Malus baccata</name>
    <name type="common">Siberian crab apple</name>
    <name type="synonym">Pyrus baccata</name>
    <dbReference type="NCBI Taxonomy" id="106549"/>
    <lineage>
        <taxon>Eukaryota</taxon>
        <taxon>Viridiplantae</taxon>
        <taxon>Streptophyta</taxon>
        <taxon>Embryophyta</taxon>
        <taxon>Tracheophyta</taxon>
        <taxon>Spermatophyta</taxon>
        <taxon>Magnoliopsida</taxon>
        <taxon>eudicotyledons</taxon>
        <taxon>Gunneridae</taxon>
        <taxon>Pentapetalae</taxon>
        <taxon>rosids</taxon>
        <taxon>fabids</taxon>
        <taxon>Rosales</taxon>
        <taxon>Rosaceae</taxon>
        <taxon>Amygdaloideae</taxon>
        <taxon>Maleae</taxon>
        <taxon>Malus</taxon>
    </lineage>
</organism>
<protein>
    <submittedName>
        <fullName evidence="1">Uncharacterized protein</fullName>
    </submittedName>
</protein>
<evidence type="ECO:0000313" key="2">
    <source>
        <dbReference type="Proteomes" id="UP000315295"/>
    </source>
</evidence>
<dbReference type="Proteomes" id="UP000315295">
    <property type="component" value="Unassembled WGS sequence"/>
</dbReference>
<proteinExistence type="predicted"/>
<dbReference type="AlphaFoldDB" id="A0A540KG39"/>